<keyword evidence="3" id="KW-1185">Reference proteome</keyword>
<name>A0A370Q4F7_9FLAO</name>
<feature type="chain" id="PRO_5016614287" evidence="1">
    <location>
        <begin position="25"/>
        <end position="160"/>
    </location>
</feature>
<dbReference type="EMBL" id="QRAO01000008">
    <property type="protein sequence ID" value="RDK83227.1"/>
    <property type="molecule type" value="Genomic_DNA"/>
</dbReference>
<evidence type="ECO:0000313" key="3">
    <source>
        <dbReference type="Proteomes" id="UP000255317"/>
    </source>
</evidence>
<organism evidence="2 3">
    <name type="scientific">Marinirhabdus gelatinilytica</name>
    <dbReference type="NCBI Taxonomy" id="1703343"/>
    <lineage>
        <taxon>Bacteria</taxon>
        <taxon>Pseudomonadati</taxon>
        <taxon>Bacteroidota</taxon>
        <taxon>Flavobacteriia</taxon>
        <taxon>Flavobacteriales</taxon>
        <taxon>Flavobacteriaceae</taxon>
    </lineage>
</organism>
<feature type="signal peptide" evidence="1">
    <location>
        <begin position="1"/>
        <end position="24"/>
    </location>
</feature>
<protein>
    <submittedName>
        <fullName evidence="2">Uncharacterized protein</fullName>
    </submittedName>
</protein>
<gene>
    <name evidence="2" type="ORF">C8D94_10815</name>
</gene>
<proteinExistence type="predicted"/>
<dbReference type="AlphaFoldDB" id="A0A370Q4F7"/>
<dbReference type="Proteomes" id="UP000255317">
    <property type="component" value="Unassembled WGS sequence"/>
</dbReference>
<evidence type="ECO:0000313" key="2">
    <source>
        <dbReference type="EMBL" id="RDK83227.1"/>
    </source>
</evidence>
<reference evidence="2 3" key="1">
    <citation type="submission" date="2018-07" db="EMBL/GenBank/DDBJ databases">
        <title>Genomic Encyclopedia of Type Strains, Phase IV (KMG-IV): sequencing the most valuable type-strain genomes for metagenomic binning, comparative biology and taxonomic classification.</title>
        <authorList>
            <person name="Goeker M."/>
        </authorList>
    </citation>
    <scope>NUCLEOTIDE SEQUENCE [LARGE SCALE GENOMIC DNA]</scope>
    <source>
        <strain evidence="2 3">DSM 101478</strain>
    </source>
</reference>
<keyword evidence="1" id="KW-0732">Signal</keyword>
<comment type="caution">
    <text evidence="2">The sequence shown here is derived from an EMBL/GenBank/DDBJ whole genome shotgun (WGS) entry which is preliminary data.</text>
</comment>
<accession>A0A370Q4F7</accession>
<evidence type="ECO:0000256" key="1">
    <source>
        <dbReference type="SAM" id="SignalP"/>
    </source>
</evidence>
<sequence length="160" mass="18056">MKIQILMKNILLIVVALVSIVCNAQRDTFENISEKNGKIGIGTNNPDELLTVKGKIHTQEVLVDLQGAVAPDYVFEWYAQGTSTLKSEYQLLPLPALEEFILEHKHLPKVPSAETLEKEGMSLKEMNLLLLEKVEELTLYTLKQQKEIDGLKEKLLELGE</sequence>